<gene>
    <name evidence="2" type="ORF">HYW89_02010</name>
</gene>
<reference evidence="2 3" key="1">
    <citation type="submission" date="2020-07" db="EMBL/GenBank/DDBJ databases">
        <title>Huge and variable diversity of episymbiotic CPR bacteria and DPANN archaea in groundwater ecosystems.</title>
        <authorList>
            <person name="He C.Y."/>
            <person name="Keren R."/>
            <person name="Whittaker M."/>
            <person name="Farag I.F."/>
            <person name="Doudna J."/>
            <person name="Cate J.H.D."/>
            <person name="Banfield J.F."/>
        </authorList>
    </citation>
    <scope>NUCLEOTIDE SEQUENCE [LARGE SCALE GENOMIC DNA]</scope>
    <source>
        <strain evidence="2">NC_groundwater_541_Ag_S-0.1um_46_50</strain>
    </source>
</reference>
<evidence type="ECO:0000313" key="3">
    <source>
        <dbReference type="Proteomes" id="UP000595618"/>
    </source>
</evidence>
<keyword evidence="1" id="KW-1133">Transmembrane helix</keyword>
<sequence>MADLLLKKESPEAKFRIERGSSFLFYLVLALFFLGLAVYGGLLLLNRGQERAREELTAQVRLKEEDLRPELLNQIFILDKRLKNLRTLLARHIFPSNTLRLVEADTHPQVRFLNFNLSTDSRKLEMSGETTSYAVLARQIALFERDPQVERVEFGGLSFGTNNLLGFKLTLIIKTSLLQLRP</sequence>
<dbReference type="Proteomes" id="UP000595618">
    <property type="component" value="Chromosome"/>
</dbReference>
<accession>A0A7T5RKA9</accession>
<keyword evidence="1" id="KW-0472">Membrane</keyword>
<protein>
    <recommendedName>
        <fullName evidence="4">PilN domain-containing protein</fullName>
    </recommendedName>
</protein>
<name>A0A7T5RKA9_9BACT</name>
<organism evidence="2 3">
    <name type="scientific">Candidatus Sungiibacteriota bacterium</name>
    <dbReference type="NCBI Taxonomy" id="2750080"/>
    <lineage>
        <taxon>Bacteria</taxon>
        <taxon>Candidatus Sungiibacteriota</taxon>
    </lineage>
</organism>
<evidence type="ECO:0000313" key="2">
    <source>
        <dbReference type="EMBL" id="QQG45673.1"/>
    </source>
</evidence>
<evidence type="ECO:0008006" key="4">
    <source>
        <dbReference type="Google" id="ProtNLM"/>
    </source>
</evidence>
<evidence type="ECO:0000256" key="1">
    <source>
        <dbReference type="SAM" id="Phobius"/>
    </source>
</evidence>
<dbReference type="AlphaFoldDB" id="A0A7T5RKA9"/>
<proteinExistence type="predicted"/>
<feature type="transmembrane region" description="Helical" evidence="1">
    <location>
        <begin position="23"/>
        <end position="45"/>
    </location>
</feature>
<keyword evidence="1" id="KW-0812">Transmembrane</keyword>
<dbReference type="EMBL" id="CP066690">
    <property type="protein sequence ID" value="QQG45673.1"/>
    <property type="molecule type" value="Genomic_DNA"/>
</dbReference>